<dbReference type="HOGENOM" id="CLU_1404943_0_0_1"/>
<dbReference type="RefSeq" id="XP_001427355.1">
    <property type="nucleotide sequence ID" value="XM_001427318.1"/>
</dbReference>
<dbReference type="KEGG" id="ptm:GSPATT00030595001"/>
<reference evidence="1 2" key="1">
    <citation type="journal article" date="2006" name="Nature">
        <title>Global trends of whole-genome duplications revealed by the ciliate Paramecium tetraurelia.</title>
        <authorList>
            <consortium name="Genoscope"/>
            <person name="Aury J.-M."/>
            <person name="Jaillon O."/>
            <person name="Duret L."/>
            <person name="Noel B."/>
            <person name="Jubin C."/>
            <person name="Porcel B.M."/>
            <person name="Segurens B."/>
            <person name="Daubin V."/>
            <person name="Anthouard V."/>
            <person name="Aiach N."/>
            <person name="Arnaiz O."/>
            <person name="Billaut A."/>
            <person name="Beisson J."/>
            <person name="Blanc I."/>
            <person name="Bouhouche K."/>
            <person name="Camara F."/>
            <person name="Duharcourt S."/>
            <person name="Guigo R."/>
            <person name="Gogendeau D."/>
            <person name="Katinka M."/>
            <person name="Keller A.-M."/>
            <person name="Kissmehl R."/>
            <person name="Klotz C."/>
            <person name="Koll F."/>
            <person name="Le Moue A."/>
            <person name="Lepere C."/>
            <person name="Malinsky S."/>
            <person name="Nowacki M."/>
            <person name="Nowak J.K."/>
            <person name="Plattner H."/>
            <person name="Poulain J."/>
            <person name="Ruiz F."/>
            <person name="Serrano V."/>
            <person name="Zagulski M."/>
            <person name="Dessen P."/>
            <person name="Betermier M."/>
            <person name="Weissenbach J."/>
            <person name="Scarpelli C."/>
            <person name="Schachter V."/>
            <person name="Sperling L."/>
            <person name="Meyer E."/>
            <person name="Cohen J."/>
            <person name="Wincker P."/>
        </authorList>
    </citation>
    <scope>NUCLEOTIDE SEQUENCE [LARGE SCALE GENOMIC DNA]</scope>
    <source>
        <strain evidence="1 2">Stock d4-2</strain>
    </source>
</reference>
<dbReference type="Proteomes" id="UP000000600">
    <property type="component" value="Unassembled WGS sequence"/>
</dbReference>
<dbReference type="EMBL" id="CT868006">
    <property type="protein sequence ID" value="CAK59957.1"/>
    <property type="molecule type" value="Genomic_DNA"/>
</dbReference>
<evidence type="ECO:0000313" key="1">
    <source>
        <dbReference type="EMBL" id="CAK59957.1"/>
    </source>
</evidence>
<dbReference type="InParanoid" id="A0BN40"/>
<sequence>MHFESPGFNLDLDQELQAEQHEDFEQQYLGFCLRTTKRETSINCPNLYSQTQSIKSIEAFNDLNGQKMENITLKSIQQNTPETNRTLINTPTNKQHSTGSSMMAFFLIKRFLEKLQIKRRIIETLNFTHLNLIGDKAADIVAIYKVDSKSRVYFKSNEEVIEDAIVHRRDKNGNNEAILLKYEKAGNQNIIKFY</sequence>
<organism evidence="1 2">
    <name type="scientific">Paramecium tetraurelia</name>
    <dbReference type="NCBI Taxonomy" id="5888"/>
    <lineage>
        <taxon>Eukaryota</taxon>
        <taxon>Sar</taxon>
        <taxon>Alveolata</taxon>
        <taxon>Ciliophora</taxon>
        <taxon>Intramacronucleata</taxon>
        <taxon>Oligohymenophorea</taxon>
        <taxon>Peniculida</taxon>
        <taxon>Parameciidae</taxon>
        <taxon>Paramecium</taxon>
    </lineage>
</organism>
<name>A0BN40_PARTE</name>
<protein>
    <submittedName>
        <fullName evidence="1">Uncharacterized protein</fullName>
    </submittedName>
</protein>
<evidence type="ECO:0000313" key="2">
    <source>
        <dbReference type="Proteomes" id="UP000000600"/>
    </source>
</evidence>
<accession>A0BN40</accession>
<gene>
    <name evidence="1" type="ORF">GSPATT00030595001</name>
</gene>
<dbReference type="GeneID" id="5013142"/>
<proteinExistence type="predicted"/>
<dbReference type="AlphaFoldDB" id="A0BN40"/>
<keyword evidence="2" id="KW-1185">Reference proteome</keyword>